<name>A0ABT0C228_9BACT</name>
<dbReference type="PANTHER" id="PTHR46796:SF13">
    <property type="entry name" value="HTH-TYPE TRANSCRIPTIONAL ACTIVATOR RHAS"/>
    <property type="match status" value="1"/>
</dbReference>
<feature type="domain" description="HTH araC/xylS-type" evidence="4">
    <location>
        <begin position="170"/>
        <end position="271"/>
    </location>
</feature>
<keyword evidence="6" id="KW-1185">Reference proteome</keyword>
<evidence type="ECO:0000313" key="6">
    <source>
        <dbReference type="Proteomes" id="UP001165444"/>
    </source>
</evidence>
<keyword evidence="3" id="KW-0804">Transcription</keyword>
<evidence type="ECO:0000259" key="4">
    <source>
        <dbReference type="PROSITE" id="PS01124"/>
    </source>
</evidence>
<dbReference type="Pfam" id="PF20240">
    <property type="entry name" value="DUF6597"/>
    <property type="match status" value="1"/>
</dbReference>
<proteinExistence type="predicted"/>
<comment type="caution">
    <text evidence="5">The sequence shown here is derived from an EMBL/GenBank/DDBJ whole genome shotgun (WGS) entry which is preliminary data.</text>
</comment>
<dbReference type="Gene3D" id="1.10.10.60">
    <property type="entry name" value="Homeodomain-like"/>
    <property type="match status" value="1"/>
</dbReference>
<dbReference type="InterPro" id="IPR018060">
    <property type="entry name" value="HTH_AraC"/>
</dbReference>
<gene>
    <name evidence="5" type="ORF">MUN53_10735</name>
</gene>
<evidence type="ECO:0000256" key="1">
    <source>
        <dbReference type="ARBA" id="ARBA00023015"/>
    </source>
</evidence>
<dbReference type="RefSeq" id="WP_243325418.1">
    <property type="nucleotide sequence ID" value="NZ_JAKZMM010000026.1"/>
</dbReference>
<dbReference type="Pfam" id="PF12833">
    <property type="entry name" value="HTH_18"/>
    <property type="match status" value="1"/>
</dbReference>
<keyword evidence="2" id="KW-0238">DNA-binding</keyword>
<dbReference type="InterPro" id="IPR050204">
    <property type="entry name" value="AraC_XylS_family_regulators"/>
</dbReference>
<evidence type="ECO:0000313" key="5">
    <source>
        <dbReference type="EMBL" id="MCJ2381083.1"/>
    </source>
</evidence>
<evidence type="ECO:0000256" key="3">
    <source>
        <dbReference type="ARBA" id="ARBA00023163"/>
    </source>
</evidence>
<organism evidence="5 6">
    <name type="scientific">Parabacteroides faecalis</name>
    <dbReference type="NCBI Taxonomy" id="2924040"/>
    <lineage>
        <taxon>Bacteria</taxon>
        <taxon>Pseudomonadati</taxon>
        <taxon>Bacteroidota</taxon>
        <taxon>Bacteroidia</taxon>
        <taxon>Bacteroidales</taxon>
        <taxon>Tannerellaceae</taxon>
        <taxon>Parabacteroides</taxon>
    </lineage>
</organism>
<keyword evidence="1" id="KW-0805">Transcription regulation</keyword>
<reference evidence="5 6" key="1">
    <citation type="submission" date="2022-03" db="EMBL/GenBank/DDBJ databases">
        <title>Parabacteroides sp. nov. isolated from swine feces.</title>
        <authorList>
            <person name="Bak J.E."/>
        </authorList>
    </citation>
    <scope>NUCLEOTIDE SEQUENCE [LARGE SCALE GENOMIC DNA]</scope>
    <source>
        <strain evidence="5 6">AGMB00274</strain>
    </source>
</reference>
<sequence>MNFRKANSCGTMTDGFRFYKPSPLLRDYVRYYWVFKSDQPIETYTFPIGCPQIIFHKRAALLIPELGTRQDRLTISGQVNFSSHIKAEESVEMIVVVFHPYAMSAFLHVPISLFYNTEVSGYGLENKTLNDLAARVLACEENDSCISLIEQWLLSQVAINFASKREVDMDRIAAVVRQMYVTPNRPVSELASIACLGKKQFERLFLAAVGMNPKEYARLVRFQKSLRLMQCSAGNISQAQIAYQCGYSDQSHFIREFRKLSGYTPLSLATVCKPYSDLFTSPV</sequence>
<dbReference type="EMBL" id="JAKZMM010000026">
    <property type="protein sequence ID" value="MCJ2381083.1"/>
    <property type="molecule type" value="Genomic_DNA"/>
</dbReference>
<dbReference type="SUPFAM" id="SSF46689">
    <property type="entry name" value="Homeodomain-like"/>
    <property type="match status" value="1"/>
</dbReference>
<dbReference type="PROSITE" id="PS01124">
    <property type="entry name" value="HTH_ARAC_FAMILY_2"/>
    <property type="match status" value="1"/>
</dbReference>
<evidence type="ECO:0000256" key="2">
    <source>
        <dbReference type="ARBA" id="ARBA00023125"/>
    </source>
</evidence>
<accession>A0ABT0C228</accession>
<dbReference type="Proteomes" id="UP001165444">
    <property type="component" value="Unassembled WGS sequence"/>
</dbReference>
<dbReference type="SMART" id="SM00342">
    <property type="entry name" value="HTH_ARAC"/>
    <property type="match status" value="1"/>
</dbReference>
<dbReference type="InterPro" id="IPR046532">
    <property type="entry name" value="DUF6597"/>
</dbReference>
<dbReference type="InterPro" id="IPR009057">
    <property type="entry name" value="Homeodomain-like_sf"/>
</dbReference>
<protein>
    <submittedName>
        <fullName evidence="5">Helix-turn-helix transcriptional regulator</fullName>
    </submittedName>
</protein>
<dbReference type="PANTHER" id="PTHR46796">
    <property type="entry name" value="HTH-TYPE TRANSCRIPTIONAL ACTIVATOR RHAS-RELATED"/>
    <property type="match status" value="1"/>
</dbReference>